<accession>W3WH57</accession>
<evidence type="ECO:0000313" key="2">
    <source>
        <dbReference type="EMBL" id="ETS73218.1"/>
    </source>
</evidence>
<dbReference type="SUPFAM" id="SSF51735">
    <property type="entry name" value="NAD(P)-binding Rossmann-fold domains"/>
    <property type="match status" value="1"/>
</dbReference>
<dbReference type="InterPro" id="IPR020843">
    <property type="entry name" value="ER"/>
</dbReference>
<dbReference type="InParanoid" id="W3WH57"/>
<feature type="domain" description="Enoyl reductase (ER)" evidence="1">
    <location>
        <begin position="11"/>
        <end position="343"/>
    </location>
</feature>
<dbReference type="InterPro" id="IPR002364">
    <property type="entry name" value="Quin_OxRdtase/zeta-crystal_CS"/>
</dbReference>
<evidence type="ECO:0000259" key="1">
    <source>
        <dbReference type="SMART" id="SM00829"/>
    </source>
</evidence>
<dbReference type="EMBL" id="KI912123">
    <property type="protein sequence ID" value="ETS73218.1"/>
    <property type="molecule type" value="Genomic_DNA"/>
</dbReference>
<sequence length="357" mass="38380">MKAVVINKFVQNYAEVHVSEIPVPSPNNDEILIHVKAAGVNFVDTLYSRGLHQNNRRHVTPPFTLGLEFAGEVISAPASCSFPPGCRVFGACLGAYAEYLALPASNATALHHMPPAWSYRQAASLGATLPVSYGALKLRGALKSGETVLVHSAAGGLGLAAVQLARALGCRVIGTAGSTLKCAIAERFGAEKCINYTANTKWWEEVNRLTGQKGVDIVFDSVGLVSDSLRCLVHRGRLLVMGFAGREGNLEAVKMNRVLLSQAIIIGYVSIQLPLLSPQKLRFGESERRDPAESVQIWTELLPLIEAGQIKPAVYAGKYQGLESVPTALEDIAARRVWGKAVIQISTADDQSERAQL</sequence>
<dbReference type="GO" id="GO:0005739">
    <property type="term" value="C:mitochondrion"/>
    <property type="evidence" value="ECO:0007669"/>
    <property type="project" value="TreeGrafter"/>
</dbReference>
<name>W3WH57_PESFW</name>
<keyword evidence="3" id="KW-1185">Reference proteome</keyword>
<dbReference type="Gene3D" id="3.40.50.720">
    <property type="entry name" value="NAD(P)-binding Rossmann-like Domain"/>
    <property type="match status" value="1"/>
</dbReference>
<dbReference type="Pfam" id="PF00107">
    <property type="entry name" value="ADH_zinc_N"/>
    <property type="match status" value="1"/>
</dbReference>
<proteinExistence type="predicted"/>
<dbReference type="PANTHER" id="PTHR43677:SF4">
    <property type="entry name" value="QUINONE OXIDOREDUCTASE-LIKE PROTEIN 2"/>
    <property type="match status" value="1"/>
</dbReference>
<dbReference type="SUPFAM" id="SSF50129">
    <property type="entry name" value="GroES-like"/>
    <property type="match status" value="1"/>
</dbReference>
<dbReference type="InterPro" id="IPR011032">
    <property type="entry name" value="GroES-like_sf"/>
</dbReference>
<dbReference type="CDD" id="cd08241">
    <property type="entry name" value="QOR1"/>
    <property type="match status" value="1"/>
</dbReference>
<dbReference type="HOGENOM" id="CLU_026673_3_1_1"/>
<protein>
    <recommendedName>
        <fullName evidence="1">Enoyl reductase (ER) domain-containing protein</fullName>
    </recommendedName>
</protein>
<dbReference type="InterPro" id="IPR036291">
    <property type="entry name" value="NAD(P)-bd_dom_sf"/>
</dbReference>
<dbReference type="PANTHER" id="PTHR43677">
    <property type="entry name" value="SHORT-CHAIN DEHYDROGENASE/REDUCTASE"/>
    <property type="match status" value="1"/>
</dbReference>
<organism evidence="2 3">
    <name type="scientific">Pestalotiopsis fici (strain W106-1 / CGMCC3.15140)</name>
    <dbReference type="NCBI Taxonomy" id="1229662"/>
    <lineage>
        <taxon>Eukaryota</taxon>
        <taxon>Fungi</taxon>
        <taxon>Dikarya</taxon>
        <taxon>Ascomycota</taxon>
        <taxon>Pezizomycotina</taxon>
        <taxon>Sordariomycetes</taxon>
        <taxon>Xylariomycetidae</taxon>
        <taxon>Amphisphaeriales</taxon>
        <taxon>Sporocadaceae</taxon>
        <taxon>Pestalotiopsis</taxon>
    </lineage>
</organism>
<dbReference type="Proteomes" id="UP000030651">
    <property type="component" value="Unassembled WGS sequence"/>
</dbReference>
<dbReference type="InterPro" id="IPR013149">
    <property type="entry name" value="ADH-like_C"/>
</dbReference>
<dbReference type="GO" id="GO:0008270">
    <property type="term" value="F:zinc ion binding"/>
    <property type="evidence" value="ECO:0007669"/>
    <property type="project" value="InterPro"/>
</dbReference>
<dbReference type="KEGG" id="pfy:PFICI_15163"/>
<dbReference type="Gene3D" id="3.90.180.10">
    <property type="entry name" value="Medium-chain alcohol dehydrogenases, catalytic domain"/>
    <property type="match status" value="1"/>
</dbReference>
<gene>
    <name evidence="2" type="ORF">PFICI_15163</name>
</gene>
<reference evidence="3" key="1">
    <citation type="journal article" date="2015" name="BMC Genomics">
        <title>Genomic and transcriptomic analysis of the endophytic fungus Pestalotiopsis fici reveals its lifestyle and high potential for synthesis of natural products.</title>
        <authorList>
            <person name="Wang X."/>
            <person name="Zhang X."/>
            <person name="Liu L."/>
            <person name="Xiang M."/>
            <person name="Wang W."/>
            <person name="Sun X."/>
            <person name="Che Y."/>
            <person name="Guo L."/>
            <person name="Liu G."/>
            <person name="Guo L."/>
            <person name="Wang C."/>
            <person name="Yin W.B."/>
            <person name="Stadler M."/>
            <person name="Zhang X."/>
            <person name="Liu X."/>
        </authorList>
    </citation>
    <scope>NUCLEOTIDE SEQUENCE [LARGE SCALE GENOMIC DNA]</scope>
    <source>
        <strain evidence="3">W106-1 / CGMCC3.15140</strain>
    </source>
</reference>
<dbReference type="Pfam" id="PF08240">
    <property type="entry name" value="ADH_N"/>
    <property type="match status" value="1"/>
</dbReference>
<dbReference type="OMA" id="GKHQNNT"/>
<dbReference type="SMART" id="SM00829">
    <property type="entry name" value="PKS_ER"/>
    <property type="match status" value="1"/>
</dbReference>
<dbReference type="InterPro" id="IPR013154">
    <property type="entry name" value="ADH-like_N"/>
</dbReference>
<dbReference type="OrthoDB" id="10257049at2759"/>
<dbReference type="PROSITE" id="PS01162">
    <property type="entry name" value="QOR_ZETA_CRYSTAL"/>
    <property type="match status" value="1"/>
</dbReference>
<dbReference type="GeneID" id="19280176"/>
<evidence type="ECO:0000313" key="3">
    <source>
        <dbReference type="Proteomes" id="UP000030651"/>
    </source>
</evidence>
<dbReference type="InterPro" id="IPR051397">
    <property type="entry name" value="Zn-ADH-like_protein"/>
</dbReference>
<dbReference type="eggNOG" id="KOG1198">
    <property type="taxonomic scope" value="Eukaryota"/>
</dbReference>
<dbReference type="AlphaFoldDB" id="W3WH57"/>
<dbReference type="GO" id="GO:0016491">
    <property type="term" value="F:oxidoreductase activity"/>
    <property type="evidence" value="ECO:0007669"/>
    <property type="project" value="InterPro"/>
</dbReference>
<dbReference type="RefSeq" id="XP_007841935.1">
    <property type="nucleotide sequence ID" value="XM_007843744.1"/>
</dbReference>